<organism evidence="12 13">
    <name type="scientific">Tahibacter aquaticus</name>
    <dbReference type="NCBI Taxonomy" id="520092"/>
    <lineage>
        <taxon>Bacteria</taxon>
        <taxon>Pseudomonadati</taxon>
        <taxon>Pseudomonadota</taxon>
        <taxon>Gammaproteobacteria</taxon>
        <taxon>Lysobacterales</taxon>
        <taxon>Rhodanobacteraceae</taxon>
        <taxon>Tahibacter</taxon>
    </lineage>
</organism>
<proteinExistence type="inferred from homology"/>
<evidence type="ECO:0000313" key="13">
    <source>
        <dbReference type="Proteomes" id="UP000295293"/>
    </source>
</evidence>
<protein>
    <recommendedName>
        <fullName evidence="6 10">5-hydroxyisourate hydrolase</fullName>
        <shortName evidence="10">HIU hydrolase</shortName>
        <shortName evidence="10">HIUHase</shortName>
        <ecNumber evidence="5 10">3.5.2.17</ecNumber>
    </recommendedName>
</protein>
<dbReference type="NCBIfam" id="TIGR02962">
    <property type="entry name" value="hdxy_isourate"/>
    <property type="match status" value="1"/>
</dbReference>
<comment type="subunit">
    <text evidence="4 10">Homotetramer.</text>
</comment>
<dbReference type="EMBL" id="SNZH01000019">
    <property type="protein sequence ID" value="TDR38721.1"/>
    <property type="molecule type" value="Genomic_DNA"/>
</dbReference>
<accession>A0A4R6YMT8</accession>
<evidence type="ECO:0000259" key="11">
    <source>
        <dbReference type="Pfam" id="PF00576"/>
    </source>
</evidence>
<gene>
    <name evidence="12" type="ORF">DFR29_11949</name>
</gene>
<evidence type="ECO:0000313" key="12">
    <source>
        <dbReference type="EMBL" id="TDR38721.1"/>
    </source>
</evidence>
<dbReference type="RefSeq" id="WP_133821264.1">
    <property type="nucleotide sequence ID" value="NZ_SNZH01000019.1"/>
</dbReference>
<dbReference type="FunFam" id="2.60.40.180:FF:000005">
    <property type="entry name" value="5-hydroxyisourate hydrolase"/>
    <property type="match status" value="1"/>
</dbReference>
<feature type="binding site" evidence="9">
    <location>
        <position position="114"/>
    </location>
    <ligand>
        <name>substrate</name>
    </ligand>
</feature>
<feature type="binding site" evidence="9">
    <location>
        <position position="7"/>
    </location>
    <ligand>
        <name>substrate</name>
    </ligand>
</feature>
<dbReference type="PANTHER" id="PTHR10395:SF7">
    <property type="entry name" value="5-HYDROXYISOURATE HYDROLASE"/>
    <property type="match status" value="1"/>
</dbReference>
<reference evidence="12 13" key="1">
    <citation type="submission" date="2019-03" db="EMBL/GenBank/DDBJ databases">
        <title>Genomic Encyclopedia of Type Strains, Phase IV (KMG-IV): sequencing the most valuable type-strain genomes for metagenomic binning, comparative biology and taxonomic classification.</title>
        <authorList>
            <person name="Goeker M."/>
        </authorList>
    </citation>
    <scope>NUCLEOTIDE SEQUENCE [LARGE SCALE GENOMIC DNA]</scope>
    <source>
        <strain evidence="12 13">DSM 21667</strain>
    </source>
</reference>
<dbReference type="AlphaFoldDB" id="A0A4R6YMT8"/>
<dbReference type="InterPro" id="IPR014306">
    <property type="entry name" value="Hydroxyisourate_hydrolase"/>
</dbReference>
<dbReference type="CDD" id="cd05822">
    <property type="entry name" value="TLP_HIUase"/>
    <property type="match status" value="1"/>
</dbReference>
<sequence length="117" mass="12634">MGKLTTHVLDTANGKPAAGVAIELYGIVAGARLMLVRATTNSDGRIDSPLLQDYKFQAGIYELDFHVGDYFAALGANLPQPRFLDVVTLRIGIHDASAHYHVPLLASPFAYSTYRGS</sequence>
<dbReference type="InterPro" id="IPR023416">
    <property type="entry name" value="Transthyretin/HIU_hydrolase_d"/>
</dbReference>
<dbReference type="PROSITE" id="PS00768">
    <property type="entry name" value="TRANSTHYRETIN_1"/>
    <property type="match status" value="1"/>
</dbReference>
<dbReference type="OrthoDB" id="9792386at2"/>
<comment type="catalytic activity">
    <reaction evidence="1 10">
        <text>5-hydroxyisourate + H2O = 5-hydroxy-2-oxo-4-ureido-2,5-dihydro-1H-imidazole-5-carboxylate + H(+)</text>
        <dbReference type="Rhea" id="RHEA:23736"/>
        <dbReference type="ChEBI" id="CHEBI:15377"/>
        <dbReference type="ChEBI" id="CHEBI:15378"/>
        <dbReference type="ChEBI" id="CHEBI:18072"/>
        <dbReference type="ChEBI" id="CHEBI:58639"/>
        <dbReference type="EC" id="3.5.2.17"/>
    </reaction>
</comment>
<evidence type="ECO:0000256" key="6">
    <source>
        <dbReference type="ARBA" id="ARBA00017539"/>
    </source>
</evidence>
<feature type="domain" description="Transthyretin/hydroxyisourate hydrolase" evidence="11">
    <location>
        <begin position="4"/>
        <end position="116"/>
    </location>
</feature>
<dbReference type="GO" id="GO:0006144">
    <property type="term" value="P:purine nucleobase metabolic process"/>
    <property type="evidence" value="ECO:0007669"/>
    <property type="project" value="UniProtKB-KW"/>
</dbReference>
<dbReference type="InterPro" id="IPR023418">
    <property type="entry name" value="Thyroxine_BS"/>
</dbReference>
<evidence type="ECO:0000256" key="9">
    <source>
        <dbReference type="PIRSR" id="PIRSR600895-51"/>
    </source>
</evidence>
<dbReference type="Proteomes" id="UP000295293">
    <property type="component" value="Unassembled WGS sequence"/>
</dbReference>
<dbReference type="InterPro" id="IPR000895">
    <property type="entry name" value="Transthyretin/HIU_hydrolase"/>
</dbReference>
<name>A0A4R6YMT8_9GAMM</name>
<dbReference type="Pfam" id="PF00576">
    <property type="entry name" value="Transthyretin"/>
    <property type="match status" value="1"/>
</dbReference>
<evidence type="ECO:0000256" key="4">
    <source>
        <dbReference type="ARBA" id="ARBA00011881"/>
    </source>
</evidence>
<evidence type="ECO:0000256" key="7">
    <source>
        <dbReference type="ARBA" id="ARBA00022631"/>
    </source>
</evidence>
<dbReference type="EC" id="3.5.2.17" evidence="5 10"/>
<dbReference type="GO" id="GO:0033971">
    <property type="term" value="F:hydroxyisourate hydrolase activity"/>
    <property type="evidence" value="ECO:0007669"/>
    <property type="project" value="UniProtKB-EC"/>
</dbReference>
<dbReference type="SUPFAM" id="SSF49472">
    <property type="entry name" value="Transthyretin (synonym: prealbumin)"/>
    <property type="match status" value="1"/>
</dbReference>
<dbReference type="PANTHER" id="PTHR10395">
    <property type="entry name" value="URICASE AND TRANSTHYRETIN-RELATED"/>
    <property type="match status" value="1"/>
</dbReference>
<comment type="caution">
    <text evidence="12">The sequence shown here is derived from an EMBL/GenBank/DDBJ whole genome shotgun (WGS) entry which is preliminary data.</text>
</comment>
<evidence type="ECO:0000256" key="5">
    <source>
        <dbReference type="ARBA" id="ARBA00012609"/>
    </source>
</evidence>
<dbReference type="Gene3D" id="2.60.40.180">
    <property type="entry name" value="Transthyretin/hydroxyisourate hydrolase domain"/>
    <property type="match status" value="1"/>
</dbReference>
<feature type="binding site" evidence="9">
    <location>
        <position position="45"/>
    </location>
    <ligand>
        <name>substrate</name>
    </ligand>
</feature>
<dbReference type="InterPro" id="IPR036817">
    <property type="entry name" value="Transthyretin/HIU_hydrolase_sf"/>
</dbReference>
<evidence type="ECO:0000256" key="8">
    <source>
        <dbReference type="ARBA" id="ARBA00022801"/>
    </source>
</evidence>
<evidence type="ECO:0000256" key="10">
    <source>
        <dbReference type="RuleBase" id="RU361270"/>
    </source>
</evidence>
<keyword evidence="7 10" id="KW-0659">Purine metabolism</keyword>
<evidence type="ECO:0000256" key="2">
    <source>
        <dbReference type="ARBA" id="ARBA00002704"/>
    </source>
</evidence>
<dbReference type="PRINTS" id="PR00189">
    <property type="entry name" value="TRNSTHYRETIN"/>
</dbReference>
<evidence type="ECO:0000256" key="3">
    <source>
        <dbReference type="ARBA" id="ARBA00009850"/>
    </source>
</evidence>
<comment type="similarity">
    <text evidence="3 10">Belongs to the transthyretin family. 5-hydroxyisourate hydrolase subfamily.</text>
</comment>
<keyword evidence="8 10" id="KW-0378">Hydrolase</keyword>
<keyword evidence="13" id="KW-1185">Reference proteome</keyword>
<comment type="function">
    <text evidence="2">Catalyzes the hydrolysis of 5-hydroxyisourate (HIU) to 2-oxo-4-hydroxy-4-carboxy-5-ureidoimidazoline (OHCU).</text>
</comment>
<evidence type="ECO:0000256" key="1">
    <source>
        <dbReference type="ARBA" id="ARBA00001043"/>
    </source>
</evidence>